<dbReference type="NCBIfam" id="TIGR01409">
    <property type="entry name" value="TAT_signal_seq"/>
    <property type="match status" value="1"/>
</dbReference>
<dbReference type="GO" id="GO:0043546">
    <property type="term" value="F:molybdopterin cofactor binding"/>
    <property type="evidence" value="ECO:0007669"/>
    <property type="project" value="InterPro"/>
</dbReference>
<dbReference type="Gene3D" id="3.40.228.10">
    <property type="entry name" value="Dimethylsulfoxide Reductase, domain 2"/>
    <property type="match status" value="1"/>
</dbReference>
<keyword evidence="9" id="KW-1185">Reference proteome</keyword>
<sequence>MIMWQSYRIRPILLTVGIPSDMPRYGTPDSPMGDGEGEFEGAGKRVRLLPNKGGEMTQATSSKSGITRRGFLKTTGAAAGIAACAGVAGTGIAVADAFNDSDRAEGGEEIFSVMCRSNCMGSCRWLAHVKDGKVVKLEPGDYPNDGYRGGCLKGASYIERIYSPTRIKQPMRRVSGSERGAGEWEAISWDEAIQDAAEHIKAAMDQYGPKSVVFDCASGQYGYFNGVYGQFTRLAGVMGATKTAVCYDYAAGYGINRVLGTGDWAYCNEPNSVLDSSMVVVWGTNPVFTAPQNWRWIQWAKENGTKVITIDPIKSATAHRSDEWICVRPGYDGYLALAMANYLIENDLQNTEYIMGSSTGPFLVKEDGTQLSTMNWPAEAAATYAATVEAVTAEYGPQGATVLGVALASIPVGYYVWDNATGAPVLADEAVDPALEGSFTTADGVKVTTAYSLLKERLSQYSIAEASRLTGVPEQRITDLATSFATERALSVNITYGLDHYVNGYQNTWAVAVLMALAGQLGRDGAGFTGVFTQTYTPALTTYWFYTPEFKEYNANVPNVRLAEMFETQKLEGADYPTKVLVSYCHNPMSNLTGQNEWINKVLPNMDYWVVLDMEMNDSARYADLVLPVASWYEKEDLRTAYNNPYMTLSEKAIEPLYDTKSDLDIVGMLGRALGYAASFPEETWNNTSYWMALLFSDEISQASGYSEERLRTEKVINFTGQEEGAPWIRGKSAPWPTKSGRVQLYYENVAPRLAYGQDLAARDPEEHIVYFQEPDEVGIDNPLAEKYPLVYLQEHSRFRIHTQWFETPVLRELDPEPQGKVNAIDAEARGVVDGDYIEVFNDRGHAVVKCLIDESIAPGIISIPKGWQRDQFKAGCYQEMTNPKTDKYADSIAPYDTRVDFKKWEGQ</sequence>
<dbReference type="GO" id="GO:0016491">
    <property type="term" value="F:oxidoreductase activity"/>
    <property type="evidence" value="ECO:0007669"/>
    <property type="project" value="UniProtKB-KW"/>
</dbReference>
<keyword evidence="3" id="KW-0732">Signal</keyword>
<keyword evidence="2" id="KW-0479">Metal-binding</keyword>
<keyword evidence="6" id="KW-0411">Iron-sulfur</keyword>
<comment type="similarity">
    <text evidence="1">Belongs to the prokaryotic molybdopterin-containing oxidoreductase family.</text>
</comment>
<dbReference type="InterPro" id="IPR006656">
    <property type="entry name" value="Mopterin_OxRdtase"/>
</dbReference>
<dbReference type="AlphaFoldDB" id="A0A4T9T7W7"/>
<dbReference type="GO" id="GO:0046872">
    <property type="term" value="F:metal ion binding"/>
    <property type="evidence" value="ECO:0007669"/>
    <property type="project" value="UniProtKB-KW"/>
</dbReference>
<dbReference type="Gene3D" id="3.30.2070.10">
    <property type="entry name" value="Formate dehydrogenase/DMSO reductase"/>
    <property type="match status" value="1"/>
</dbReference>
<evidence type="ECO:0000256" key="2">
    <source>
        <dbReference type="ARBA" id="ARBA00022723"/>
    </source>
</evidence>
<dbReference type="Gene3D" id="3.40.50.12440">
    <property type="match status" value="2"/>
</dbReference>
<dbReference type="Gene3D" id="2.40.40.20">
    <property type="match status" value="1"/>
</dbReference>
<keyword evidence="4" id="KW-0560">Oxidoreductase</keyword>
<dbReference type="GO" id="GO:0051536">
    <property type="term" value="F:iron-sulfur cluster binding"/>
    <property type="evidence" value="ECO:0007669"/>
    <property type="project" value="UniProtKB-KW"/>
</dbReference>
<dbReference type="OrthoDB" id="3169136at2"/>
<dbReference type="SUPFAM" id="SSF53706">
    <property type="entry name" value="Formate dehydrogenase/DMSO reductase, domains 1-3"/>
    <property type="match status" value="1"/>
</dbReference>
<dbReference type="Pfam" id="PF04879">
    <property type="entry name" value="Molybdop_Fe4S4"/>
    <property type="match status" value="1"/>
</dbReference>
<evidence type="ECO:0000259" key="7">
    <source>
        <dbReference type="PROSITE" id="PS51669"/>
    </source>
</evidence>
<evidence type="ECO:0000256" key="3">
    <source>
        <dbReference type="ARBA" id="ARBA00022729"/>
    </source>
</evidence>
<evidence type="ECO:0000256" key="1">
    <source>
        <dbReference type="ARBA" id="ARBA00010312"/>
    </source>
</evidence>
<dbReference type="SUPFAM" id="SSF50692">
    <property type="entry name" value="ADC-like"/>
    <property type="match status" value="1"/>
</dbReference>
<dbReference type="PANTHER" id="PTHR43742:SF6">
    <property type="entry name" value="OXIDOREDUCTASE YYAE-RELATED"/>
    <property type="match status" value="1"/>
</dbReference>
<comment type="caution">
    <text evidence="8">The sequence shown here is derived from an EMBL/GenBank/DDBJ whole genome shotgun (WGS) entry which is preliminary data.</text>
</comment>
<dbReference type="PANTHER" id="PTHR43742">
    <property type="entry name" value="TRIMETHYLAMINE-N-OXIDE REDUCTASE"/>
    <property type="match status" value="1"/>
</dbReference>
<dbReference type="Gene3D" id="3.40.50.740">
    <property type="match status" value="1"/>
</dbReference>
<evidence type="ECO:0000313" key="9">
    <source>
        <dbReference type="Proteomes" id="UP000309454"/>
    </source>
</evidence>
<dbReference type="PROSITE" id="PS51669">
    <property type="entry name" value="4FE4S_MOW_BIS_MGD"/>
    <property type="match status" value="1"/>
</dbReference>
<name>A0A4T9T7W7_9ACTN</name>
<evidence type="ECO:0000313" key="8">
    <source>
        <dbReference type="EMBL" id="TJW10855.1"/>
    </source>
</evidence>
<accession>A0A4T9T7W7</accession>
<evidence type="ECO:0000256" key="4">
    <source>
        <dbReference type="ARBA" id="ARBA00023002"/>
    </source>
</evidence>
<feature type="domain" description="4Fe-4S Mo/W bis-MGD-type" evidence="7">
    <location>
        <begin position="108"/>
        <end position="165"/>
    </location>
</feature>
<dbReference type="InterPro" id="IPR009010">
    <property type="entry name" value="Asp_de-COase-like_dom_sf"/>
</dbReference>
<protein>
    <submittedName>
        <fullName evidence="8">Twin-arginine translocation signal domain-containing protein</fullName>
    </submittedName>
</protein>
<dbReference type="InterPro" id="IPR006657">
    <property type="entry name" value="MoPterin_dinucl-bd_dom"/>
</dbReference>
<evidence type="ECO:0000256" key="5">
    <source>
        <dbReference type="ARBA" id="ARBA00023004"/>
    </source>
</evidence>
<dbReference type="InterPro" id="IPR050612">
    <property type="entry name" value="Prok_Mopterin_Oxidored"/>
</dbReference>
<dbReference type="SMART" id="SM00926">
    <property type="entry name" value="Molybdop_Fe4S4"/>
    <property type="match status" value="1"/>
</dbReference>
<gene>
    <name evidence="8" type="ORF">E5982_06185</name>
</gene>
<evidence type="ECO:0000256" key="6">
    <source>
        <dbReference type="ARBA" id="ARBA00023014"/>
    </source>
</evidence>
<organism evidence="8 9">
    <name type="scientific">Parvibacter caecicola</name>
    <dbReference type="NCBI Taxonomy" id="747645"/>
    <lineage>
        <taxon>Bacteria</taxon>
        <taxon>Bacillati</taxon>
        <taxon>Actinomycetota</taxon>
        <taxon>Coriobacteriia</taxon>
        <taxon>Coriobacteriales</taxon>
        <taxon>Coriobacteriaceae</taxon>
        <taxon>Parvibacter</taxon>
    </lineage>
</organism>
<dbReference type="InterPro" id="IPR006963">
    <property type="entry name" value="Mopterin_OxRdtase_4Fe-4S_dom"/>
</dbReference>
<dbReference type="Pfam" id="PF00384">
    <property type="entry name" value="Molybdopterin"/>
    <property type="match status" value="1"/>
</dbReference>
<keyword evidence="5" id="KW-0408">Iron</keyword>
<dbReference type="InterPro" id="IPR006311">
    <property type="entry name" value="TAT_signal"/>
</dbReference>
<dbReference type="InterPro" id="IPR019546">
    <property type="entry name" value="TAT_signal_bac_arc"/>
</dbReference>
<reference evidence="8 9" key="1">
    <citation type="submission" date="2019-04" db="EMBL/GenBank/DDBJ databases">
        <title>Microbes associate with the intestines of laboratory mice.</title>
        <authorList>
            <person name="Navarre W."/>
            <person name="Wong E."/>
            <person name="Huang K.C."/>
            <person name="Tropini C."/>
            <person name="Ng K."/>
            <person name="Yu B."/>
        </authorList>
    </citation>
    <scope>NUCLEOTIDE SEQUENCE [LARGE SCALE GENOMIC DNA]</scope>
    <source>
        <strain evidence="8 9">NM48_B13</strain>
    </source>
</reference>
<dbReference type="PROSITE" id="PS51318">
    <property type="entry name" value="TAT"/>
    <property type="match status" value="1"/>
</dbReference>
<dbReference type="Pfam" id="PF01568">
    <property type="entry name" value="Molydop_binding"/>
    <property type="match status" value="1"/>
</dbReference>
<proteinExistence type="inferred from homology"/>
<dbReference type="EMBL" id="SSTM01000003">
    <property type="protein sequence ID" value="TJW10855.1"/>
    <property type="molecule type" value="Genomic_DNA"/>
</dbReference>
<dbReference type="Proteomes" id="UP000309454">
    <property type="component" value="Unassembled WGS sequence"/>
</dbReference>